<dbReference type="GO" id="GO:0006508">
    <property type="term" value="P:proteolysis"/>
    <property type="evidence" value="ECO:0007669"/>
    <property type="project" value="UniProtKB-KW"/>
</dbReference>
<dbReference type="PANTHER" id="PTHR38037:SF2">
    <property type="entry name" value="ATP-DEPENDENT ZINC PROTEASE DOMAIN-CONTAINING PROTEIN-RELATED"/>
    <property type="match status" value="1"/>
</dbReference>
<dbReference type="PANTHER" id="PTHR38037">
    <property type="entry name" value="ZN_PROTEASE DOMAIN-CONTAINING PROTEIN"/>
    <property type="match status" value="1"/>
</dbReference>
<dbReference type="InterPro" id="IPR008503">
    <property type="entry name" value="Asp_endopeptidase"/>
</dbReference>
<reference evidence="2 3" key="1">
    <citation type="submission" date="2018-03" db="EMBL/GenBank/DDBJ databases">
        <title>Adhaeribacter sp. HMF7605 Genome sequencing and assembly.</title>
        <authorList>
            <person name="Kang H."/>
            <person name="Kang J."/>
            <person name="Cha I."/>
            <person name="Kim H."/>
            <person name="Joh K."/>
        </authorList>
    </citation>
    <scope>NUCLEOTIDE SEQUENCE [LARGE SCALE GENOMIC DNA]</scope>
    <source>
        <strain evidence="2 3">HMF7605</strain>
    </source>
</reference>
<dbReference type="RefSeq" id="WP_106925435.1">
    <property type="nucleotide sequence ID" value="NZ_PYFT01000001.1"/>
</dbReference>
<accession>A0A2T2Y9C0</accession>
<comment type="caution">
    <text evidence="2">The sequence shown here is derived from an EMBL/GenBank/DDBJ whole genome shotgun (WGS) entry which is preliminary data.</text>
</comment>
<organism evidence="2 3">
    <name type="scientific">Adhaeribacter arboris</name>
    <dbReference type="NCBI Taxonomy" id="2072846"/>
    <lineage>
        <taxon>Bacteria</taxon>
        <taxon>Pseudomonadati</taxon>
        <taxon>Bacteroidota</taxon>
        <taxon>Cytophagia</taxon>
        <taxon>Cytophagales</taxon>
        <taxon>Hymenobacteraceae</taxon>
        <taxon>Adhaeribacter</taxon>
    </lineage>
</organism>
<dbReference type="GO" id="GO:0008233">
    <property type="term" value="F:peptidase activity"/>
    <property type="evidence" value="ECO:0007669"/>
    <property type="project" value="UniProtKB-KW"/>
</dbReference>
<keyword evidence="2" id="KW-0378">Hydrolase</keyword>
<dbReference type="Pfam" id="PF05618">
    <property type="entry name" value="Zn_protease"/>
    <property type="match status" value="1"/>
</dbReference>
<evidence type="ECO:0000313" key="2">
    <source>
        <dbReference type="EMBL" id="PSR52121.1"/>
    </source>
</evidence>
<dbReference type="SUPFAM" id="SSF50630">
    <property type="entry name" value="Acid proteases"/>
    <property type="match status" value="1"/>
</dbReference>
<dbReference type="Gene3D" id="2.40.70.10">
    <property type="entry name" value="Acid Proteases"/>
    <property type="match status" value="1"/>
</dbReference>
<evidence type="ECO:0000313" key="3">
    <source>
        <dbReference type="Proteomes" id="UP000240357"/>
    </source>
</evidence>
<name>A0A2T2Y9C0_9BACT</name>
<dbReference type="InterPro" id="IPR021109">
    <property type="entry name" value="Peptidase_aspartic_dom_sf"/>
</dbReference>
<keyword evidence="2" id="KW-0645">Protease</keyword>
<dbReference type="OrthoDB" id="9782977at2"/>
<dbReference type="AlphaFoldDB" id="A0A2T2Y9C0"/>
<dbReference type="Proteomes" id="UP000240357">
    <property type="component" value="Unassembled WGS sequence"/>
</dbReference>
<keyword evidence="3" id="KW-1185">Reference proteome</keyword>
<evidence type="ECO:0000259" key="1">
    <source>
        <dbReference type="Pfam" id="PF05618"/>
    </source>
</evidence>
<proteinExistence type="predicted"/>
<gene>
    <name evidence="2" type="ORF">AHMF7605_00580</name>
</gene>
<feature type="domain" description="Retropepsin-like aspartic endopeptidase" evidence="1">
    <location>
        <begin position="9"/>
        <end position="146"/>
    </location>
</feature>
<sequence length="152" mass="17611">MLLKTKKRIVGRRELIHLPALELFSVEAKIDTGAFTSAIHCTDIRETTLPDGTPVIRFNLLDPSHPKYHHKIFEFTQFSLRDIKNSFGDVQERYVIRTPIQLFDKILEADLSLSDRRDMKYPILIGRAVLQKNFIVDVARKNVAAKTKHKNR</sequence>
<protein>
    <submittedName>
        <fullName evidence="2">ATP-dependent zinc protease</fullName>
    </submittedName>
</protein>
<dbReference type="EMBL" id="PYFT01000001">
    <property type="protein sequence ID" value="PSR52121.1"/>
    <property type="molecule type" value="Genomic_DNA"/>
</dbReference>